<protein>
    <submittedName>
        <fullName evidence="6">Serine hydrolase</fullName>
    </submittedName>
</protein>
<gene>
    <name evidence="6" type="ORF">ACFSR2_13890</name>
</gene>
<dbReference type="PROSITE" id="PS50293">
    <property type="entry name" value="TPR_REGION"/>
    <property type="match status" value="1"/>
</dbReference>
<dbReference type="InterPro" id="IPR019734">
    <property type="entry name" value="TPR_rpt"/>
</dbReference>
<sequence>MKKLTIVLMLLCQLGFAQSKQKQVDDFLLRQLHDSKIPGMQVAVVQKGKIVFSKAYGIANIQDNVQVDNKTIFAINSCTKAFTGVAIMQLVEEGKLDLNAPISSYIDSLPAQWQPVKIQQLLTHISGLPDILRIQEPAGANNEAKTWKKVTAMPMDFPTGEQFSYNQTNYVLLGKVISKLRGKPFAQVFKEQQFDVVGMPNTVFGDSRDVIPHFAPTYSYKKYMDGYPLTEAKLTNNYAEFAPSRRTGSGLNSTAEEMAKWIIALQTGKLLKTKEALKTMWLPITFNNGKPTNWALGWGVNKFRPKHWAVGMSGGGRSAFLVYPDDDLAVIALTNLGGSAPENWLEELAGIYNAEIPAADPITMLRIELNKRGYDKAPQILEEIRKKDPTLVPDENELNDWAYRVMGDRPNDALELFKINVALYPNSWNVYDSLGEALLKTGNKAEAIKMYQKSVDLNPNNKGGKQMLERLSK</sequence>
<dbReference type="SMART" id="SM00028">
    <property type="entry name" value="TPR"/>
    <property type="match status" value="1"/>
</dbReference>
<evidence type="ECO:0000256" key="3">
    <source>
        <dbReference type="PROSITE-ProRule" id="PRU00339"/>
    </source>
</evidence>
<name>A0ABW5J820_9BACT</name>
<dbReference type="SUPFAM" id="SSF56601">
    <property type="entry name" value="beta-lactamase/transpeptidase-like"/>
    <property type="match status" value="1"/>
</dbReference>
<evidence type="ECO:0000256" key="4">
    <source>
        <dbReference type="SAM" id="SignalP"/>
    </source>
</evidence>
<dbReference type="InterPro" id="IPR013105">
    <property type="entry name" value="TPR_2"/>
</dbReference>
<dbReference type="Gene3D" id="1.25.40.10">
    <property type="entry name" value="Tetratricopeptide repeat domain"/>
    <property type="match status" value="1"/>
</dbReference>
<evidence type="ECO:0000313" key="6">
    <source>
        <dbReference type="EMBL" id="MFD2521986.1"/>
    </source>
</evidence>
<accession>A0ABW5J820</accession>
<dbReference type="PANTHER" id="PTHR43283">
    <property type="entry name" value="BETA-LACTAMASE-RELATED"/>
    <property type="match status" value="1"/>
</dbReference>
<dbReference type="Gene3D" id="3.40.710.10">
    <property type="entry name" value="DD-peptidase/beta-lactamase superfamily"/>
    <property type="match status" value="1"/>
</dbReference>
<keyword evidence="2 3" id="KW-0802">TPR repeat</keyword>
<feature type="signal peptide" evidence="4">
    <location>
        <begin position="1"/>
        <end position="19"/>
    </location>
</feature>
<keyword evidence="7" id="KW-1185">Reference proteome</keyword>
<evidence type="ECO:0000313" key="7">
    <source>
        <dbReference type="Proteomes" id="UP001597510"/>
    </source>
</evidence>
<proteinExistence type="predicted"/>
<dbReference type="SUPFAM" id="SSF48452">
    <property type="entry name" value="TPR-like"/>
    <property type="match status" value="1"/>
</dbReference>
<keyword evidence="1" id="KW-0677">Repeat</keyword>
<keyword evidence="4" id="KW-0732">Signal</keyword>
<feature type="chain" id="PRO_5045576976" evidence="4">
    <location>
        <begin position="20"/>
        <end position="473"/>
    </location>
</feature>
<dbReference type="GO" id="GO:0016787">
    <property type="term" value="F:hydrolase activity"/>
    <property type="evidence" value="ECO:0007669"/>
    <property type="project" value="UniProtKB-KW"/>
</dbReference>
<dbReference type="PANTHER" id="PTHR43283:SF18">
    <property type="match status" value="1"/>
</dbReference>
<dbReference type="RefSeq" id="WP_340236261.1">
    <property type="nucleotide sequence ID" value="NZ_JBBEWC010000005.1"/>
</dbReference>
<dbReference type="InterPro" id="IPR012338">
    <property type="entry name" value="Beta-lactam/transpept-like"/>
</dbReference>
<dbReference type="PROSITE" id="PS50005">
    <property type="entry name" value="TPR"/>
    <property type="match status" value="1"/>
</dbReference>
<dbReference type="InterPro" id="IPR001466">
    <property type="entry name" value="Beta-lactam-related"/>
</dbReference>
<dbReference type="Pfam" id="PF07719">
    <property type="entry name" value="TPR_2"/>
    <property type="match status" value="1"/>
</dbReference>
<comment type="caution">
    <text evidence="6">The sequence shown here is derived from an EMBL/GenBank/DDBJ whole genome shotgun (WGS) entry which is preliminary data.</text>
</comment>
<dbReference type="InterPro" id="IPR011990">
    <property type="entry name" value="TPR-like_helical_dom_sf"/>
</dbReference>
<reference evidence="7" key="1">
    <citation type="journal article" date="2019" name="Int. J. Syst. Evol. Microbiol.">
        <title>The Global Catalogue of Microorganisms (GCM) 10K type strain sequencing project: providing services to taxonomists for standard genome sequencing and annotation.</title>
        <authorList>
            <consortium name="The Broad Institute Genomics Platform"/>
            <consortium name="The Broad Institute Genome Sequencing Center for Infectious Disease"/>
            <person name="Wu L."/>
            <person name="Ma J."/>
        </authorList>
    </citation>
    <scope>NUCLEOTIDE SEQUENCE [LARGE SCALE GENOMIC DNA]</scope>
    <source>
        <strain evidence="7">KCTC 52344</strain>
    </source>
</reference>
<evidence type="ECO:0000256" key="1">
    <source>
        <dbReference type="ARBA" id="ARBA00022737"/>
    </source>
</evidence>
<feature type="repeat" description="TPR" evidence="3">
    <location>
        <begin position="428"/>
        <end position="461"/>
    </location>
</feature>
<organism evidence="6 7">
    <name type="scientific">Emticicia soli</name>
    <dbReference type="NCBI Taxonomy" id="2027878"/>
    <lineage>
        <taxon>Bacteria</taxon>
        <taxon>Pseudomonadati</taxon>
        <taxon>Bacteroidota</taxon>
        <taxon>Cytophagia</taxon>
        <taxon>Cytophagales</taxon>
        <taxon>Leadbetterellaceae</taxon>
        <taxon>Emticicia</taxon>
    </lineage>
</organism>
<feature type="domain" description="Beta-lactamase-related" evidence="5">
    <location>
        <begin position="31"/>
        <end position="341"/>
    </location>
</feature>
<evidence type="ECO:0000259" key="5">
    <source>
        <dbReference type="Pfam" id="PF00144"/>
    </source>
</evidence>
<dbReference type="InterPro" id="IPR050789">
    <property type="entry name" value="Diverse_Enzym_Activities"/>
</dbReference>
<dbReference type="Proteomes" id="UP001597510">
    <property type="component" value="Unassembled WGS sequence"/>
</dbReference>
<keyword evidence="6" id="KW-0378">Hydrolase</keyword>
<dbReference type="Pfam" id="PF00144">
    <property type="entry name" value="Beta-lactamase"/>
    <property type="match status" value="1"/>
</dbReference>
<dbReference type="EMBL" id="JBHULC010000011">
    <property type="protein sequence ID" value="MFD2521986.1"/>
    <property type="molecule type" value="Genomic_DNA"/>
</dbReference>
<evidence type="ECO:0000256" key="2">
    <source>
        <dbReference type="ARBA" id="ARBA00022803"/>
    </source>
</evidence>